<evidence type="ECO:0000256" key="4">
    <source>
        <dbReference type="ARBA" id="ARBA00022723"/>
    </source>
</evidence>
<dbReference type="EC" id="3.1.-.-" evidence="8"/>
<keyword evidence="2 8" id="KW-1277">Toxin-antitoxin system</keyword>
<comment type="similarity">
    <text evidence="7 8">Belongs to the PINc/VapC protein family.</text>
</comment>
<evidence type="ECO:0000256" key="5">
    <source>
        <dbReference type="ARBA" id="ARBA00022801"/>
    </source>
</evidence>
<dbReference type="KEGG" id="eaj:Q3M24_13850"/>
<dbReference type="EMBL" id="CP159373">
    <property type="protein sequence ID" value="XCN71394.1"/>
    <property type="molecule type" value="Genomic_DNA"/>
</dbReference>
<dbReference type="AlphaFoldDB" id="A0AAU8LR71"/>
<evidence type="ECO:0000256" key="2">
    <source>
        <dbReference type="ARBA" id="ARBA00022649"/>
    </source>
</evidence>
<reference evidence="10" key="1">
    <citation type="journal article" date="2024" name="Syst. Appl. Microbiol.">
        <title>First single-strain enrichments of Electrothrix cable bacteria, description of E. aestuarii sp. nov. and E. rattekaaiensis sp. nov., and proposal of a cable bacteria taxonomy following the rules of the SeqCode.</title>
        <authorList>
            <person name="Plum-Jensen L.E."/>
            <person name="Schramm A."/>
            <person name="Marshall I.P.G."/>
        </authorList>
    </citation>
    <scope>NUCLEOTIDE SEQUENCE</scope>
    <source>
        <strain evidence="10">Rat1</strain>
    </source>
</reference>
<dbReference type="InterPro" id="IPR029060">
    <property type="entry name" value="PIN-like_dom_sf"/>
</dbReference>
<evidence type="ECO:0000256" key="1">
    <source>
        <dbReference type="ARBA" id="ARBA00001946"/>
    </source>
</evidence>
<feature type="binding site" evidence="8">
    <location>
        <position position="6"/>
    </location>
    <ligand>
        <name>Mg(2+)</name>
        <dbReference type="ChEBI" id="CHEBI:18420"/>
    </ligand>
</feature>
<evidence type="ECO:0000259" key="9">
    <source>
        <dbReference type="Pfam" id="PF01850"/>
    </source>
</evidence>
<accession>A0AAU8LR71</accession>
<comment type="cofactor">
    <cofactor evidence="1 8">
        <name>Mg(2+)</name>
        <dbReference type="ChEBI" id="CHEBI:18420"/>
    </cofactor>
</comment>
<name>A0AAU8LR71_9BACT</name>
<dbReference type="CDD" id="cd09881">
    <property type="entry name" value="PIN_VapC4-5_FitB-like"/>
    <property type="match status" value="1"/>
</dbReference>
<dbReference type="HAMAP" id="MF_00265">
    <property type="entry name" value="VapC_Nob1"/>
    <property type="match status" value="1"/>
</dbReference>
<gene>
    <name evidence="8" type="primary">vapC</name>
    <name evidence="10" type="ORF">Q3M24_13850</name>
</gene>
<evidence type="ECO:0000256" key="6">
    <source>
        <dbReference type="ARBA" id="ARBA00022842"/>
    </source>
</evidence>
<dbReference type="GO" id="GO:0090729">
    <property type="term" value="F:toxin activity"/>
    <property type="evidence" value="ECO:0007669"/>
    <property type="project" value="UniProtKB-KW"/>
</dbReference>
<keyword evidence="6 8" id="KW-0460">Magnesium</keyword>
<sequence>MNFLLDTDICIYLINKRPPSVISRFKQYQPGDIGISVITVSELEYGVAKSIRLEENQQRLEAFLAPFELLPYTTETVRTYGAIQADLEKRGEVIGPLDMLIAAQALTEELTLVTNNEREFRRIPGLQIENWAIS</sequence>
<dbReference type="InterPro" id="IPR050556">
    <property type="entry name" value="Type_II_TA_system_RNase"/>
</dbReference>
<dbReference type="PANTHER" id="PTHR33653:SF1">
    <property type="entry name" value="RIBONUCLEASE VAPC2"/>
    <property type="match status" value="1"/>
</dbReference>
<protein>
    <recommendedName>
        <fullName evidence="8">Ribonuclease VapC</fullName>
        <shortName evidence="8">RNase VapC</shortName>
        <ecNumber evidence="8">3.1.-.-</ecNumber>
    </recommendedName>
    <alternativeName>
        <fullName evidence="8">Toxin VapC</fullName>
    </alternativeName>
</protein>
<keyword evidence="5 8" id="KW-0378">Hydrolase</keyword>
<dbReference type="GO" id="GO:0004540">
    <property type="term" value="F:RNA nuclease activity"/>
    <property type="evidence" value="ECO:0007669"/>
    <property type="project" value="InterPro"/>
</dbReference>
<organism evidence="10">
    <name type="scientific">Candidatus Electrothrix aestuarii</name>
    <dbReference type="NCBI Taxonomy" id="3062594"/>
    <lineage>
        <taxon>Bacteria</taxon>
        <taxon>Pseudomonadati</taxon>
        <taxon>Thermodesulfobacteriota</taxon>
        <taxon>Desulfobulbia</taxon>
        <taxon>Desulfobulbales</taxon>
        <taxon>Desulfobulbaceae</taxon>
        <taxon>Candidatus Electrothrix</taxon>
    </lineage>
</organism>
<dbReference type="GO" id="GO:0016787">
    <property type="term" value="F:hydrolase activity"/>
    <property type="evidence" value="ECO:0007669"/>
    <property type="project" value="UniProtKB-KW"/>
</dbReference>
<evidence type="ECO:0000256" key="3">
    <source>
        <dbReference type="ARBA" id="ARBA00022722"/>
    </source>
</evidence>
<evidence type="ECO:0000256" key="8">
    <source>
        <dbReference type="HAMAP-Rule" id="MF_00265"/>
    </source>
</evidence>
<keyword evidence="3 8" id="KW-0540">Nuclease</keyword>
<proteinExistence type="inferred from homology"/>
<dbReference type="SUPFAM" id="SSF88723">
    <property type="entry name" value="PIN domain-like"/>
    <property type="match status" value="1"/>
</dbReference>
<dbReference type="PANTHER" id="PTHR33653">
    <property type="entry name" value="RIBONUCLEASE VAPC2"/>
    <property type="match status" value="1"/>
</dbReference>
<dbReference type="Gene3D" id="3.40.50.1010">
    <property type="entry name" value="5'-nuclease"/>
    <property type="match status" value="1"/>
</dbReference>
<dbReference type="InterPro" id="IPR022907">
    <property type="entry name" value="VapC_family"/>
</dbReference>
<comment type="function">
    <text evidence="8">Toxic component of a toxin-antitoxin (TA) system. An RNase.</text>
</comment>
<evidence type="ECO:0000313" key="10">
    <source>
        <dbReference type="EMBL" id="XCN71394.1"/>
    </source>
</evidence>
<evidence type="ECO:0000256" key="7">
    <source>
        <dbReference type="ARBA" id="ARBA00038093"/>
    </source>
</evidence>
<feature type="domain" description="PIN" evidence="9">
    <location>
        <begin position="4"/>
        <end position="125"/>
    </location>
</feature>
<reference evidence="10" key="2">
    <citation type="submission" date="2024-06" db="EMBL/GenBank/DDBJ databases">
        <authorList>
            <person name="Plum-Jensen L.E."/>
            <person name="Schramm A."/>
            <person name="Marshall I.P.G."/>
        </authorList>
    </citation>
    <scope>NUCLEOTIDE SEQUENCE</scope>
    <source>
        <strain evidence="10">Rat1</strain>
    </source>
</reference>
<dbReference type="GO" id="GO:0000287">
    <property type="term" value="F:magnesium ion binding"/>
    <property type="evidence" value="ECO:0007669"/>
    <property type="project" value="UniProtKB-UniRule"/>
</dbReference>
<dbReference type="Pfam" id="PF01850">
    <property type="entry name" value="PIN"/>
    <property type="match status" value="1"/>
</dbReference>
<keyword evidence="4 8" id="KW-0479">Metal-binding</keyword>
<dbReference type="InterPro" id="IPR002716">
    <property type="entry name" value="PIN_dom"/>
</dbReference>
<keyword evidence="8" id="KW-0800">Toxin</keyword>
<feature type="binding site" evidence="8">
    <location>
        <position position="98"/>
    </location>
    <ligand>
        <name>Mg(2+)</name>
        <dbReference type="ChEBI" id="CHEBI:18420"/>
    </ligand>
</feature>